<dbReference type="RefSeq" id="WP_024570112.1">
    <property type="nucleotide sequence ID" value="NZ_CP037900.1"/>
</dbReference>
<dbReference type="EMBL" id="CP037900">
    <property type="protein sequence ID" value="QBP10054.1"/>
    <property type="molecule type" value="Genomic_DNA"/>
</dbReference>
<proteinExistence type="predicted"/>
<gene>
    <name evidence="1" type="ORF">DDF84_009930</name>
</gene>
<sequence length="272" mass="31445">MTMEELQTRQPPPARVHILMAREARSAVVIRRGPSRKTALIGWDRRRDKFEVGQWFNGRIDERRSDLSPDGSYLIYFAVTGKWGTESQGAYTAISRAPYLKAETLLAKGDTWHGGGLFVSKREYWLNDGYGHTIVRDQSKARRTGTYPWHEFPPIGQTDLYEIRLQMDGWQRMDSGWIGKGAIVHFEKPVGLRWRLRKRVHGSRERHELLHPGTGRSIGMPNWSWADVDGKRLVWIESGRLFEASVDSEGLQDMRLLHDFNTYSFEKLAAPY</sequence>
<dbReference type="AlphaFoldDB" id="A0A482ISK1"/>
<organism evidence="1 2">
    <name type="scientific">Cupriavidus metallidurans</name>
    <dbReference type="NCBI Taxonomy" id="119219"/>
    <lineage>
        <taxon>Bacteria</taxon>
        <taxon>Pseudomonadati</taxon>
        <taxon>Pseudomonadota</taxon>
        <taxon>Betaproteobacteria</taxon>
        <taxon>Burkholderiales</taxon>
        <taxon>Burkholderiaceae</taxon>
        <taxon>Cupriavidus</taxon>
    </lineage>
</organism>
<protein>
    <submittedName>
        <fullName evidence="1">Uncharacterized protein</fullName>
    </submittedName>
</protein>
<dbReference type="OrthoDB" id="1434485at2"/>
<evidence type="ECO:0000313" key="1">
    <source>
        <dbReference type="EMBL" id="QBP10054.1"/>
    </source>
</evidence>
<dbReference type="Proteomes" id="UP000253772">
    <property type="component" value="Chromosome c1"/>
</dbReference>
<reference evidence="1 2" key="1">
    <citation type="submission" date="2019-03" db="EMBL/GenBank/DDBJ databases">
        <title>Comparative insights into the high quality Complete genome sequence of highly metal resistant Cupriavidus metallidurans strain BS1 isolated from a gold-copper mine.</title>
        <authorList>
            <person name="Mazhar H.S."/>
            <person name="Rensing C."/>
        </authorList>
    </citation>
    <scope>NUCLEOTIDE SEQUENCE [LARGE SCALE GENOMIC DNA]</scope>
    <source>
        <strain evidence="1 2">BS1</strain>
    </source>
</reference>
<accession>A0A482ISK1</accession>
<name>A0A482ISK1_9BURK</name>
<evidence type="ECO:0000313" key="2">
    <source>
        <dbReference type="Proteomes" id="UP000253772"/>
    </source>
</evidence>